<accession>A0AAP2CR58</accession>
<dbReference type="InterPro" id="IPR050744">
    <property type="entry name" value="AI-2_Isomerase_LsrG"/>
</dbReference>
<dbReference type="PANTHER" id="PTHR33336">
    <property type="entry name" value="QUINOL MONOOXYGENASE YGIN-RELATED"/>
    <property type="match status" value="1"/>
</dbReference>
<dbReference type="PROSITE" id="PS51725">
    <property type="entry name" value="ABM"/>
    <property type="match status" value="1"/>
</dbReference>
<keyword evidence="2" id="KW-0503">Monooxygenase</keyword>
<dbReference type="EMBL" id="JADQAZ010000003">
    <property type="protein sequence ID" value="MBT0959002.1"/>
    <property type="molecule type" value="Genomic_DNA"/>
</dbReference>
<evidence type="ECO:0000313" key="3">
    <source>
        <dbReference type="Proteomes" id="UP001315686"/>
    </source>
</evidence>
<dbReference type="InterPro" id="IPR011008">
    <property type="entry name" value="Dimeric_a/b-barrel"/>
</dbReference>
<name>A0AAP2CR58_9RHOB</name>
<dbReference type="SUPFAM" id="SSF54909">
    <property type="entry name" value="Dimeric alpha+beta barrel"/>
    <property type="match status" value="1"/>
</dbReference>
<evidence type="ECO:0000313" key="2">
    <source>
        <dbReference type="EMBL" id="MBT0959002.1"/>
    </source>
</evidence>
<proteinExistence type="predicted"/>
<keyword evidence="3" id="KW-1185">Reference proteome</keyword>
<evidence type="ECO:0000259" key="1">
    <source>
        <dbReference type="PROSITE" id="PS51725"/>
    </source>
</evidence>
<dbReference type="GO" id="GO:0005829">
    <property type="term" value="C:cytosol"/>
    <property type="evidence" value="ECO:0007669"/>
    <property type="project" value="TreeGrafter"/>
</dbReference>
<organism evidence="2 3">
    <name type="scientific">Harenicola maris</name>
    <dbReference type="NCBI Taxonomy" id="2841044"/>
    <lineage>
        <taxon>Bacteria</taxon>
        <taxon>Pseudomonadati</taxon>
        <taxon>Pseudomonadota</taxon>
        <taxon>Alphaproteobacteria</taxon>
        <taxon>Rhodobacterales</taxon>
        <taxon>Paracoccaceae</taxon>
        <taxon>Harenicola</taxon>
    </lineage>
</organism>
<gene>
    <name evidence="2" type="ORF">IV417_16565</name>
</gene>
<protein>
    <submittedName>
        <fullName evidence="2">Antibiotic biosynthesis monooxygenase</fullName>
    </submittedName>
</protein>
<dbReference type="InterPro" id="IPR007138">
    <property type="entry name" value="ABM_dom"/>
</dbReference>
<dbReference type="PANTHER" id="PTHR33336:SF1">
    <property type="entry name" value="(4S)-4-HYDROXY-5-PHOSPHONOOXYPENTANE-2,3-DIONE ISOMERASE"/>
    <property type="match status" value="1"/>
</dbReference>
<dbReference type="Gene3D" id="3.30.70.100">
    <property type="match status" value="1"/>
</dbReference>
<feature type="domain" description="ABM" evidence="1">
    <location>
        <begin position="2"/>
        <end position="95"/>
    </location>
</feature>
<dbReference type="GO" id="GO:0004497">
    <property type="term" value="F:monooxygenase activity"/>
    <property type="evidence" value="ECO:0007669"/>
    <property type="project" value="UniProtKB-KW"/>
</dbReference>
<reference evidence="2 3" key="1">
    <citation type="journal article" date="2021" name="Arch. Microbiol.">
        <title>Harenicola maris gen. nov., sp. nov. isolated from the Sea of Japan shallow sediments.</title>
        <authorList>
            <person name="Romanenko L.A."/>
            <person name="Kurilenko V.V."/>
            <person name="Chernysheva N.Y."/>
            <person name="Tekutyeva L.A."/>
            <person name="Velansky P.V."/>
            <person name="Svetashev V.I."/>
            <person name="Isaeva M.P."/>
        </authorList>
    </citation>
    <scope>NUCLEOTIDE SEQUENCE [LARGE SCALE GENOMIC DNA]</scope>
    <source>
        <strain evidence="2 3">KMM 3653</strain>
    </source>
</reference>
<dbReference type="Pfam" id="PF03992">
    <property type="entry name" value="ABM"/>
    <property type="match status" value="1"/>
</dbReference>
<dbReference type="RefSeq" id="WP_327795214.1">
    <property type="nucleotide sequence ID" value="NZ_JADQAZ010000003.1"/>
</dbReference>
<dbReference type="Proteomes" id="UP001315686">
    <property type="component" value="Unassembled WGS sequence"/>
</dbReference>
<sequence>MFAVCVTFRIQPGQMEAFMPLMLENAAISQEVEPGCHRFDVLTDADRTDEVFLYELYTDSAAFDAHCDSAHFKAFSAATAGMVAGKEVKSWRAIVS</sequence>
<comment type="caution">
    <text evidence="2">The sequence shown here is derived from an EMBL/GenBank/DDBJ whole genome shotgun (WGS) entry which is preliminary data.</text>
</comment>
<keyword evidence="2" id="KW-0560">Oxidoreductase</keyword>
<dbReference type="AlphaFoldDB" id="A0AAP2CR58"/>